<dbReference type="STRING" id="1610491.AAV94_10305"/>
<accession>A0A0U1PYE2</accession>
<gene>
    <name evidence="2" type="ORF">AAV94_10305</name>
</gene>
<keyword evidence="1" id="KW-0812">Transmembrane</keyword>
<evidence type="ECO:0000313" key="2">
    <source>
        <dbReference type="EMBL" id="KKW67539.1"/>
    </source>
</evidence>
<reference evidence="2 3" key="1">
    <citation type="submission" date="2015-05" db="EMBL/GenBank/DDBJ databases">
        <title>Draft genome sequence of Lampropedia sp. CT6, isolated from the microbial mat of a hot water spring, located at Manikaran, India.</title>
        <authorList>
            <person name="Tripathi C."/>
            <person name="Rani P."/>
            <person name="Mahato N.K."/>
            <person name="Lal R."/>
        </authorList>
    </citation>
    <scope>NUCLEOTIDE SEQUENCE [LARGE SCALE GENOMIC DNA]</scope>
    <source>
        <strain evidence="2 3">CT6</strain>
    </source>
</reference>
<proteinExistence type="predicted"/>
<feature type="transmembrane region" description="Helical" evidence="1">
    <location>
        <begin position="42"/>
        <end position="60"/>
    </location>
</feature>
<feature type="transmembrane region" description="Helical" evidence="1">
    <location>
        <begin position="12"/>
        <end position="30"/>
    </location>
</feature>
<dbReference type="RefSeq" id="WP_046742232.1">
    <property type="nucleotide sequence ID" value="NZ_LBNQ01000032.1"/>
</dbReference>
<name>A0A0U1PYE2_9BURK</name>
<evidence type="ECO:0000313" key="3">
    <source>
        <dbReference type="Proteomes" id="UP000050580"/>
    </source>
</evidence>
<keyword evidence="1" id="KW-1133">Transmembrane helix</keyword>
<comment type="caution">
    <text evidence="2">The sequence shown here is derived from an EMBL/GenBank/DDBJ whole genome shotgun (WGS) entry which is preliminary data.</text>
</comment>
<organism evidence="2 3">
    <name type="scientific">Lampropedia cohaerens</name>
    <dbReference type="NCBI Taxonomy" id="1610491"/>
    <lineage>
        <taxon>Bacteria</taxon>
        <taxon>Pseudomonadati</taxon>
        <taxon>Pseudomonadota</taxon>
        <taxon>Betaproteobacteria</taxon>
        <taxon>Burkholderiales</taxon>
        <taxon>Comamonadaceae</taxon>
        <taxon>Lampropedia</taxon>
    </lineage>
</organism>
<sequence>MDMRHGIHRLKLVWAVLCVAVAGFLMFMFATGAPDSPEMGRIFLGIAVVTASLAGLPFVSLPIDLRVCLGIVGVLGGSAYISGAGKWPEGFFIALVFAVLLYAAIWVVKGFFRKQRP</sequence>
<dbReference type="AlphaFoldDB" id="A0A0U1PYE2"/>
<dbReference type="Proteomes" id="UP000050580">
    <property type="component" value="Unassembled WGS sequence"/>
</dbReference>
<feature type="transmembrane region" description="Helical" evidence="1">
    <location>
        <begin position="67"/>
        <end position="85"/>
    </location>
</feature>
<keyword evidence="1" id="KW-0472">Membrane</keyword>
<dbReference type="EMBL" id="LBNQ01000032">
    <property type="protein sequence ID" value="KKW67539.1"/>
    <property type="molecule type" value="Genomic_DNA"/>
</dbReference>
<protein>
    <submittedName>
        <fullName evidence="2">Uncharacterized protein</fullName>
    </submittedName>
</protein>
<feature type="transmembrane region" description="Helical" evidence="1">
    <location>
        <begin position="91"/>
        <end position="112"/>
    </location>
</feature>
<evidence type="ECO:0000256" key="1">
    <source>
        <dbReference type="SAM" id="Phobius"/>
    </source>
</evidence>
<keyword evidence="3" id="KW-1185">Reference proteome</keyword>